<protein>
    <recommendedName>
        <fullName evidence="2">HPt domain-containing protein</fullName>
    </recommendedName>
</protein>
<evidence type="ECO:0000259" key="2">
    <source>
        <dbReference type="Pfam" id="PF01627"/>
    </source>
</evidence>
<organism evidence="3 4">
    <name type="scientific">Methylobacterium gnaphalii</name>
    <dbReference type="NCBI Taxonomy" id="1010610"/>
    <lineage>
        <taxon>Bacteria</taxon>
        <taxon>Pseudomonadati</taxon>
        <taxon>Pseudomonadota</taxon>
        <taxon>Alphaproteobacteria</taxon>
        <taxon>Hyphomicrobiales</taxon>
        <taxon>Methylobacteriaceae</taxon>
        <taxon>Methylobacterium</taxon>
    </lineage>
</organism>
<dbReference type="SUPFAM" id="SSF47226">
    <property type="entry name" value="Histidine-containing phosphotransfer domain, HPT domain"/>
    <property type="match status" value="1"/>
</dbReference>
<reference evidence="3 4" key="1">
    <citation type="submission" date="2019-07" db="EMBL/GenBank/DDBJ databases">
        <title>Whole genome shotgun sequence of Methylobacterium gnaphalii NBRC 107716.</title>
        <authorList>
            <person name="Hosoyama A."/>
            <person name="Uohara A."/>
            <person name="Ohji S."/>
            <person name="Ichikawa N."/>
        </authorList>
    </citation>
    <scope>NUCLEOTIDE SEQUENCE [LARGE SCALE GENOMIC DNA]</scope>
    <source>
        <strain evidence="3 4">NBRC 107716</strain>
    </source>
</reference>
<dbReference type="RefSeq" id="WP_147046539.1">
    <property type="nucleotide sequence ID" value="NZ_BJZV01000009.1"/>
</dbReference>
<evidence type="ECO:0000313" key="3">
    <source>
        <dbReference type="EMBL" id="GEP10266.1"/>
    </source>
</evidence>
<dbReference type="GO" id="GO:0004672">
    <property type="term" value="F:protein kinase activity"/>
    <property type="evidence" value="ECO:0007669"/>
    <property type="project" value="UniProtKB-ARBA"/>
</dbReference>
<gene>
    <name evidence="3" type="ORF">MGN01_21110</name>
</gene>
<name>A0A512JJX3_9HYPH</name>
<accession>A0A512JJX3</accession>
<proteinExistence type="predicted"/>
<comment type="caution">
    <text evidence="3">The sequence shown here is derived from an EMBL/GenBank/DDBJ whole genome shotgun (WGS) entry which is preliminary data.</text>
</comment>
<dbReference type="OrthoDB" id="8454588at2"/>
<evidence type="ECO:0000313" key="4">
    <source>
        <dbReference type="Proteomes" id="UP000321750"/>
    </source>
</evidence>
<dbReference type="InterPro" id="IPR036641">
    <property type="entry name" value="HPT_dom_sf"/>
</dbReference>
<evidence type="ECO:0000256" key="1">
    <source>
        <dbReference type="ARBA" id="ARBA00023012"/>
    </source>
</evidence>
<sequence>MGDETLLDRTHLAAQTFGDEALADELLGLFAQQCRQLVPGIIDPARPEADRADLAHTLKGSALGVGATRAAARAAETEDALRTGSTSAARRAQALAEAVAATLAVLD</sequence>
<dbReference type="GO" id="GO:0000160">
    <property type="term" value="P:phosphorelay signal transduction system"/>
    <property type="evidence" value="ECO:0007669"/>
    <property type="project" value="UniProtKB-KW"/>
</dbReference>
<dbReference type="AlphaFoldDB" id="A0A512JJX3"/>
<dbReference type="Proteomes" id="UP000321750">
    <property type="component" value="Unassembled WGS sequence"/>
</dbReference>
<keyword evidence="1" id="KW-0902">Two-component regulatory system</keyword>
<keyword evidence="4" id="KW-1185">Reference proteome</keyword>
<dbReference type="Gene3D" id="1.20.120.160">
    <property type="entry name" value="HPT domain"/>
    <property type="match status" value="1"/>
</dbReference>
<feature type="domain" description="HPt" evidence="2">
    <location>
        <begin position="25"/>
        <end position="101"/>
    </location>
</feature>
<dbReference type="EMBL" id="BJZV01000009">
    <property type="protein sequence ID" value="GEP10266.1"/>
    <property type="molecule type" value="Genomic_DNA"/>
</dbReference>
<dbReference type="Pfam" id="PF01627">
    <property type="entry name" value="Hpt"/>
    <property type="match status" value="1"/>
</dbReference>
<dbReference type="InterPro" id="IPR008207">
    <property type="entry name" value="Sig_transdc_His_kin_Hpt_dom"/>
</dbReference>